<dbReference type="InterPro" id="IPR016181">
    <property type="entry name" value="Acyl_CoA_acyltransferase"/>
</dbReference>
<dbReference type="AlphaFoldDB" id="A0A2Z6M1U7"/>
<dbReference type="PANTHER" id="PTHR14744:SF15">
    <property type="entry name" value="N-ALPHA-ACETYLTRANSFERASE 60"/>
    <property type="match status" value="1"/>
</dbReference>
<dbReference type="PANTHER" id="PTHR14744">
    <property type="entry name" value="N-ALPHA-ACETYLTRANSFERASE 60"/>
    <property type="match status" value="1"/>
</dbReference>
<reference evidence="6" key="1">
    <citation type="journal article" date="2017" name="Front. Plant Sci.">
        <title>Climate Clever Clovers: New Paradigm to Reduce the Environmental Footprint of Ruminants by Breeding Low Methanogenic Forages Utilizing Haplotype Variation.</title>
        <authorList>
            <person name="Kaur P."/>
            <person name="Appels R."/>
            <person name="Bayer P.E."/>
            <person name="Keeble-Gagnere G."/>
            <person name="Wang J."/>
            <person name="Hirakawa H."/>
            <person name="Shirasawa K."/>
            <person name="Vercoe P."/>
            <person name="Stefanova K."/>
            <person name="Durmic Z."/>
            <person name="Nichols P."/>
            <person name="Revell C."/>
            <person name="Isobe S.N."/>
            <person name="Edwards D."/>
            <person name="Erskine W."/>
        </authorList>
    </citation>
    <scope>NUCLEOTIDE SEQUENCE [LARGE SCALE GENOMIC DNA]</scope>
    <source>
        <strain evidence="6">cv. Daliak</strain>
    </source>
</reference>
<keyword evidence="4" id="KW-0012">Acyltransferase</keyword>
<dbReference type="GO" id="GO:0004596">
    <property type="term" value="F:protein-N-terminal amino-acid acetyltransferase activity"/>
    <property type="evidence" value="ECO:0007669"/>
    <property type="project" value="InterPro"/>
</dbReference>
<sequence length="184" mass="20480">MVNPKGSSQSKICYRPIRPSDFDVLERIHGRLFPIRYESTFFQDVVNGRDIVSWGAVDISRPNDQSDELIGFVTARIVLAKESEIVDLLGYDSAKSDQTLVYVLTLGVVEAYRSRGIGSSLVLLSAIVSYMKSGFKAVAAKLCKNEVRKISRWEKCKESHSLVSLSTIPNKRNVAVECNGSEFV</sequence>
<accession>A0A2Z6M1U7</accession>
<evidence type="ECO:0000256" key="3">
    <source>
        <dbReference type="ARBA" id="ARBA00022853"/>
    </source>
</evidence>
<protein>
    <recommendedName>
        <fullName evidence="1">histone acetyltransferase</fullName>
        <ecNumber evidence="1">2.3.1.48</ecNumber>
    </recommendedName>
</protein>
<dbReference type="Proteomes" id="UP000242715">
    <property type="component" value="Unassembled WGS sequence"/>
</dbReference>
<evidence type="ECO:0000256" key="4">
    <source>
        <dbReference type="ARBA" id="ARBA00023315"/>
    </source>
</evidence>
<dbReference type="OrthoDB" id="47374at2759"/>
<dbReference type="SUPFAM" id="SSF55729">
    <property type="entry name" value="Acyl-CoA N-acyltransferases (Nat)"/>
    <property type="match status" value="1"/>
</dbReference>
<evidence type="ECO:0000256" key="2">
    <source>
        <dbReference type="ARBA" id="ARBA00022679"/>
    </source>
</evidence>
<evidence type="ECO:0000256" key="1">
    <source>
        <dbReference type="ARBA" id="ARBA00013184"/>
    </source>
</evidence>
<evidence type="ECO:0000313" key="5">
    <source>
        <dbReference type="EMBL" id="GAU18910.1"/>
    </source>
</evidence>
<dbReference type="GO" id="GO:0004402">
    <property type="term" value="F:histone acetyltransferase activity"/>
    <property type="evidence" value="ECO:0007669"/>
    <property type="project" value="TreeGrafter"/>
</dbReference>
<keyword evidence="6" id="KW-1185">Reference proteome</keyword>
<keyword evidence="2" id="KW-0808">Transferase</keyword>
<dbReference type="GO" id="GO:0000139">
    <property type="term" value="C:Golgi membrane"/>
    <property type="evidence" value="ECO:0007669"/>
    <property type="project" value="TreeGrafter"/>
</dbReference>
<dbReference type="Gene3D" id="3.40.630.30">
    <property type="match status" value="1"/>
</dbReference>
<dbReference type="EMBL" id="DF973190">
    <property type="protein sequence ID" value="GAU18910.1"/>
    <property type="molecule type" value="Genomic_DNA"/>
</dbReference>
<proteinExistence type="predicted"/>
<gene>
    <name evidence="5" type="ORF">TSUD_229000</name>
</gene>
<organism evidence="5 6">
    <name type="scientific">Trifolium subterraneum</name>
    <name type="common">Subterranean clover</name>
    <dbReference type="NCBI Taxonomy" id="3900"/>
    <lineage>
        <taxon>Eukaryota</taxon>
        <taxon>Viridiplantae</taxon>
        <taxon>Streptophyta</taxon>
        <taxon>Embryophyta</taxon>
        <taxon>Tracheophyta</taxon>
        <taxon>Spermatophyta</taxon>
        <taxon>Magnoliopsida</taxon>
        <taxon>eudicotyledons</taxon>
        <taxon>Gunneridae</taxon>
        <taxon>Pentapetalae</taxon>
        <taxon>rosids</taxon>
        <taxon>fabids</taxon>
        <taxon>Fabales</taxon>
        <taxon>Fabaceae</taxon>
        <taxon>Papilionoideae</taxon>
        <taxon>50 kb inversion clade</taxon>
        <taxon>NPAAA clade</taxon>
        <taxon>Hologalegina</taxon>
        <taxon>IRL clade</taxon>
        <taxon>Trifolieae</taxon>
        <taxon>Trifolium</taxon>
    </lineage>
</organism>
<dbReference type="InterPro" id="IPR045141">
    <property type="entry name" value="NAA60-like"/>
</dbReference>
<dbReference type="CDD" id="cd04301">
    <property type="entry name" value="NAT_SF"/>
    <property type="match status" value="1"/>
</dbReference>
<dbReference type="EC" id="2.3.1.48" evidence="1"/>
<evidence type="ECO:0000313" key="6">
    <source>
        <dbReference type="Proteomes" id="UP000242715"/>
    </source>
</evidence>
<keyword evidence="3" id="KW-0156">Chromatin regulator</keyword>
<name>A0A2Z6M1U7_TRISU</name>